<dbReference type="PANTHER" id="PTHR35038">
    <property type="entry name" value="DISSIMILATORY SULFITE REDUCTASE SIRA"/>
    <property type="match status" value="1"/>
</dbReference>
<feature type="transmembrane region" description="Helical" evidence="3">
    <location>
        <begin position="34"/>
        <end position="51"/>
    </location>
</feature>
<dbReference type="HOGENOM" id="CLU_013154_0_0_0"/>
<evidence type="ECO:0000256" key="3">
    <source>
        <dbReference type="SAM" id="Phobius"/>
    </source>
</evidence>
<proteinExistence type="predicted"/>
<organism evidence="5">
    <name type="scientific">Solibacter usitatus (strain Ellin6076)</name>
    <dbReference type="NCBI Taxonomy" id="234267"/>
    <lineage>
        <taxon>Bacteria</taxon>
        <taxon>Pseudomonadati</taxon>
        <taxon>Acidobacteriota</taxon>
        <taxon>Terriglobia</taxon>
        <taxon>Bryobacterales</taxon>
        <taxon>Solibacteraceae</taxon>
        <taxon>Candidatus Solibacter</taxon>
    </lineage>
</organism>
<dbReference type="InterPro" id="IPR019734">
    <property type="entry name" value="TPR_rpt"/>
</dbReference>
<dbReference type="SMART" id="SM00028">
    <property type="entry name" value="TPR"/>
    <property type="match status" value="4"/>
</dbReference>
<dbReference type="InterPro" id="IPR011990">
    <property type="entry name" value="TPR-like_helical_dom_sf"/>
</dbReference>
<dbReference type="Pfam" id="PF13181">
    <property type="entry name" value="TPR_8"/>
    <property type="match status" value="1"/>
</dbReference>
<keyword evidence="3" id="KW-1133">Transmembrane helix</keyword>
<dbReference type="PROSITE" id="PS50005">
    <property type="entry name" value="TPR"/>
    <property type="match status" value="1"/>
</dbReference>
<dbReference type="Pfam" id="PF13646">
    <property type="entry name" value="HEAT_2"/>
    <property type="match status" value="1"/>
</dbReference>
<evidence type="ECO:0000256" key="2">
    <source>
        <dbReference type="PROSITE-ProRule" id="PRU00339"/>
    </source>
</evidence>
<dbReference type="SUPFAM" id="SSF48371">
    <property type="entry name" value="ARM repeat"/>
    <property type="match status" value="1"/>
</dbReference>
<dbReference type="EMBL" id="CP000473">
    <property type="protein sequence ID" value="ABJ84361.1"/>
    <property type="molecule type" value="Genomic_DNA"/>
</dbReference>
<dbReference type="STRING" id="234267.Acid_3388"/>
<evidence type="ECO:0000313" key="5">
    <source>
        <dbReference type="EMBL" id="ABJ84361.1"/>
    </source>
</evidence>
<dbReference type="InParanoid" id="Q021M6"/>
<dbReference type="eggNOG" id="COG0457">
    <property type="taxonomic scope" value="Bacteria"/>
</dbReference>
<dbReference type="PANTHER" id="PTHR35038:SF8">
    <property type="entry name" value="C-TYPE POLYHEME CYTOCHROME OMCC"/>
    <property type="match status" value="1"/>
</dbReference>
<dbReference type="OrthoDB" id="9814800at2"/>
<name>Q021M6_SOLUE</name>
<dbReference type="Gene3D" id="1.25.10.10">
    <property type="entry name" value="Leucine-rich Repeat Variant"/>
    <property type="match status" value="1"/>
</dbReference>
<dbReference type="SUPFAM" id="SSF48452">
    <property type="entry name" value="TPR-like"/>
    <property type="match status" value="1"/>
</dbReference>
<feature type="repeat" description="TPR" evidence="2">
    <location>
        <begin position="595"/>
        <end position="628"/>
    </location>
</feature>
<dbReference type="KEGG" id="sus:Acid_3388"/>
<dbReference type="Gene3D" id="1.10.1130.10">
    <property type="entry name" value="Flavocytochrome C3, Chain A"/>
    <property type="match status" value="2"/>
</dbReference>
<feature type="domain" description="Cytochrome c-552/4" evidence="4">
    <location>
        <begin position="195"/>
        <end position="243"/>
    </location>
</feature>
<protein>
    <submittedName>
        <fullName evidence="5">Tetratricopeptide TPR_2 repeat protein</fullName>
    </submittedName>
</protein>
<sequence>MSLPRLRLTQSFGPRFGSGHPHFRFVLTMRKTQFLGLGLLVAAIVTGGFYLRARRSGHAVSGDSYVGSSSCRGCHEPFYQLWSNSHHGLAMQPYSTAMARRAQINSGPDIPIGKATYKPELTPTGGWIVERTAAGVNRYPIAHALGGKNIYYFLTPLERGHLQVLPLAFDVRAGAWMDSTNSMTMHDETPRDQPVNWRDRTLTFNTSCYRCHVSQIETNYDPSDDSYRTSSREPGIDCETCHGPAGNHVRIYESAKSTGKLPIDLGLVSFKQLTEAQRSDSCASCHAKASAITAGFRTGDNFFDHFQLTGLESADFYPDGRDLGENYTYTSWMMNPCAKSGKLDCIHCHTSSGRYRFAAGDGNVACLPCHAERVRDAEAHTHHRADSTGNRCISCHMPVTEHAHMRRSDHSLQAPTPAATLAYGSPNACNLCHKDRDAGWADAQVRRWNADDYQRPVLARAALIEAARRRDWSKLPGMLAYIQDSGHDAVFAASLLRLLATCPDQRKFAAARVALSDTSPMVRAAAVDLMAQRVDPDGATALVARAKDDSRLVRIRAAAALSRAPAGSFDANAAWAIQPATQEYVASLQTRPDDYAQLMELGTFYSDRQDLKSAVAEYERAASLRPEFAPPLVNASVIYSRQGNLPKAEAALRRAIAAEPSQSVAHFDLGLLLAGTGRRVESEAELRKTLELDATNAAARYNLAVLIGGENPAEALALCRQAVELNPQDPKYQSAVAYFQARGTSRGSASRAR</sequence>
<keyword evidence="2" id="KW-0802">TPR repeat</keyword>
<keyword evidence="3" id="KW-0472">Membrane</keyword>
<dbReference type="Pfam" id="PF13435">
    <property type="entry name" value="Cytochrome_C554"/>
    <property type="match status" value="1"/>
</dbReference>
<reference evidence="5" key="1">
    <citation type="submission" date="2006-10" db="EMBL/GenBank/DDBJ databases">
        <title>Complete sequence of Solibacter usitatus Ellin6076.</title>
        <authorList>
            <consortium name="US DOE Joint Genome Institute"/>
            <person name="Copeland A."/>
            <person name="Lucas S."/>
            <person name="Lapidus A."/>
            <person name="Barry K."/>
            <person name="Detter J.C."/>
            <person name="Glavina del Rio T."/>
            <person name="Hammon N."/>
            <person name="Israni S."/>
            <person name="Dalin E."/>
            <person name="Tice H."/>
            <person name="Pitluck S."/>
            <person name="Thompson L.S."/>
            <person name="Brettin T."/>
            <person name="Bruce D."/>
            <person name="Han C."/>
            <person name="Tapia R."/>
            <person name="Gilna P."/>
            <person name="Schmutz J."/>
            <person name="Larimer F."/>
            <person name="Land M."/>
            <person name="Hauser L."/>
            <person name="Kyrpides N."/>
            <person name="Mikhailova N."/>
            <person name="Janssen P.H."/>
            <person name="Kuske C.R."/>
            <person name="Richardson P."/>
        </authorList>
    </citation>
    <scope>NUCLEOTIDE SEQUENCE</scope>
    <source>
        <strain evidence="5">Ellin6076</strain>
    </source>
</reference>
<dbReference type="InterPro" id="IPR016024">
    <property type="entry name" value="ARM-type_fold"/>
</dbReference>
<dbReference type="InterPro" id="IPR023155">
    <property type="entry name" value="Cyt_c-552/4"/>
</dbReference>
<dbReference type="AlphaFoldDB" id="Q021M6"/>
<dbReference type="SUPFAM" id="SSF48695">
    <property type="entry name" value="Multiheme cytochromes"/>
    <property type="match status" value="1"/>
</dbReference>
<dbReference type="InterPro" id="IPR011989">
    <property type="entry name" value="ARM-like"/>
</dbReference>
<keyword evidence="1" id="KW-0732">Signal</keyword>
<dbReference type="InterPro" id="IPR036280">
    <property type="entry name" value="Multihaem_cyt_sf"/>
</dbReference>
<keyword evidence="3" id="KW-0812">Transmembrane</keyword>
<accession>Q021M6</accession>
<dbReference type="Gene3D" id="1.25.40.10">
    <property type="entry name" value="Tetratricopeptide repeat domain"/>
    <property type="match status" value="2"/>
</dbReference>
<dbReference type="InterPro" id="IPR051829">
    <property type="entry name" value="Multiheme_Cytochr_ET"/>
</dbReference>
<evidence type="ECO:0000259" key="4">
    <source>
        <dbReference type="Pfam" id="PF13435"/>
    </source>
</evidence>
<evidence type="ECO:0000256" key="1">
    <source>
        <dbReference type="ARBA" id="ARBA00022729"/>
    </source>
</evidence>
<gene>
    <name evidence="5" type="ordered locus">Acid_3388</name>
</gene>